<dbReference type="SUPFAM" id="SSF52949">
    <property type="entry name" value="Macro domain-like"/>
    <property type="match status" value="1"/>
</dbReference>
<dbReference type="FunFam" id="1.10.20.10:FF:000013">
    <property type="entry name" value="Core histone macro-H2A"/>
    <property type="match status" value="1"/>
</dbReference>
<sequence>MSGRGGKKRGKSVSKSARAGVLFPVSRMGRYLRLGTHHQRIGAGAPVYLAAVIEYLTAEILELAGNAAHDNKRGRITPRHILLAIANDEELHQLLRHVTIANGGVLPKIHPELLAKKKGPKYKMLLDSHPSPPPVKKPTYKTAAQKKEAPSTSKKNTPKAKTPAKKGKTPAKGKGKGSGKTVLSEKRLFLGQKLTVVQSNIAEILADVVVHPTNSSFYMGGEVGNALDSAGGKEFRDEMNKLKAAQGNLEVAGAAICPGHNFPAKFVISCHSPSWGGANAIPNLEKCVKNCLALADEKNLTSIALPSIGSGGNGFPKQTAAETILQTISKYFVTVMSSSLKQVYFVLYDQDSIDVYTRELSRLEVDQN</sequence>
<keyword evidence="5" id="KW-0832">Ubl conjugation</keyword>
<dbReference type="Pfam" id="PF00125">
    <property type="entry name" value="Histone"/>
    <property type="match status" value="1"/>
</dbReference>
<keyword evidence="4" id="KW-1017">Isopeptide bond</keyword>
<keyword evidence="8" id="KW-0539">Nucleus</keyword>
<dbReference type="OMA" id="GHHFPAK"/>
<dbReference type="Gene3D" id="1.10.20.10">
    <property type="entry name" value="Histone, subunit A"/>
    <property type="match status" value="1"/>
</dbReference>
<evidence type="ECO:0000256" key="4">
    <source>
        <dbReference type="ARBA" id="ARBA00022499"/>
    </source>
</evidence>
<dbReference type="EnsemblMetazoa" id="XM_038205396.1">
    <property type="protein sequence ID" value="XP_038061324.1"/>
    <property type="gene ID" value="LOC119732028"/>
</dbReference>
<dbReference type="PANTHER" id="PTHR23430">
    <property type="entry name" value="HISTONE H2A"/>
    <property type="match status" value="1"/>
</dbReference>
<dbReference type="GO" id="GO:0003677">
    <property type="term" value="F:DNA binding"/>
    <property type="evidence" value="ECO:0007669"/>
    <property type="project" value="UniProtKB-KW"/>
</dbReference>
<dbReference type="PROSITE" id="PS51154">
    <property type="entry name" value="MACRO"/>
    <property type="match status" value="1"/>
</dbReference>
<proteinExistence type="predicted"/>
<keyword evidence="7" id="KW-0238">DNA-binding</keyword>
<dbReference type="InterPro" id="IPR002119">
    <property type="entry name" value="Histone_H2A"/>
</dbReference>
<dbReference type="OrthoDB" id="9421954at2759"/>
<dbReference type="GO" id="GO:0005634">
    <property type="term" value="C:nucleus"/>
    <property type="evidence" value="ECO:0007669"/>
    <property type="project" value="UniProtKB-SubCell"/>
</dbReference>
<dbReference type="Pfam" id="PF16211">
    <property type="entry name" value="Histone_H2A_C"/>
    <property type="match status" value="1"/>
</dbReference>
<keyword evidence="6" id="KW-0156">Chromatin regulator</keyword>
<keyword evidence="3" id="KW-0158">Chromosome</keyword>
<dbReference type="SUPFAM" id="SSF47113">
    <property type="entry name" value="Histone-fold"/>
    <property type="match status" value="1"/>
</dbReference>
<dbReference type="SMART" id="SM00506">
    <property type="entry name" value="A1pp"/>
    <property type="match status" value="1"/>
</dbReference>
<evidence type="ECO:0000256" key="2">
    <source>
        <dbReference type="ARBA" id="ARBA00004286"/>
    </source>
</evidence>
<evidence type="ECO:0000256" key="9">
    <source>
        <dbReference type="ARBA" id="ARBA00023269"/>
    </source>
</evidence>
<accession>A0A914ADA6</accession>
<evidence type="ECO:0000256" key="8">
    <source>
        <dbReference type="ARBA" id="ARBA00023242"/>
    </source>
</evidence>
<feature type="compositionally biased region" description="Basic residues" evidence="10">
    <location>
        <begin position="156"/>
        <end position="177"/>
    </location>
</feature>
<evidence type="ECO:0000256" key="1">
    <source>
        <dbReference type="ARBA" id="ARBA00004123"/>
    </source>
</evidence>
<dbReference type="SMART" id="SM00414">
    <property type="entry name" value="H2A"/>
    <property type="match status" value="1"/>
</dbReference>
<dbReference type="AlphaFoldDB" id="A0A914ADA6"/>
<dbReference type="InterPro" id="IPR032454">
    <property type="entry name" value="Histone_H2A_C"/>
</dbReference>
<feature type="domain" description="Macro" evidence="11">
    <location>
        <begin position="181"/>
        <end position="364"/>
    </location>
</feature>
<dbReference type="GO" id="GO:0000786">
    <property type="term" value="C:nucleosome"/>
    <property type="evidence" value="ECO:0007669"/>
    <property type="project" value="UniProtKB-KW"/>
</dbReference>
<dbReference type="GO" id="GO:0030527">
    <property type="term" value="F:structural constituent of chromatin"/>
    <property type="evidence" value="ECO:0007669"/>
    <property type="project" value="InterPro"/>
</dbReference>
<evidence type="ECO:0000313" key="13">
    <source>
        <dbReference type="Proteomes" id="UP000887568"/>
    </source>
</evidence>
<dbReference type="FunFam" id="3.40.220.10:FF:000002">
    <property type="entry name" value="Core histone macro-H2A"/>
    <property type="match status" value="1"/>
</dbReference>
<evidence type="ECO:0000256" key="10">
    <source>
        <dbReference type="SAM" id="MobiDB-lite"/>
    </source>
</evidence>
<dbReference type="GeneID" id="119732028"/>
<name>A0A914ADA6_PATMI</name>
<dbReference type="RefSeq" id="XP_038061324.1">
    <property type="nucleotide sequence ID" value="XM_038205396.1"/>
</dbReference>
<protein>
    <recommendedName>
        <fullName evidence="11">Macro domain-containing protein</fullName>
    </recommendedName>
</protein>
<dbReference type="InterPro" id="IPR043472">
    <property type="entry name" value="Macro_dom-like"/>
</dbReference>
<dbReference type="CDD" id="cd02904">
    <property type="entry name" value="Macro_H2A-like"/>
    <property type="match status" value="1"/>
</dbReference>
<feature type="region of interest" description="Disordered" evidence="10">
    <location>
        <begin position="123"/>
        <end position="180"/>
    </location>
</feature>
<dbReference type="CDD" id="cd00074">
    <property type="entry name" value="HFD_H2A"/>
    <property type="match status" value="1"/>
</dbReference>
<dbReference type="InterPro" id="IPR007125">
    <property type="entry name" value="H2A/H2B/H3"/>
</dbReference>
<evidence type="ECO:0000256" key="7">
    <source>
        <dbReference type="ARBA" id="ARBA00023125"/>
    </source>
</evidence>
<keyword evidence="9" id="KW-0544">Nucleosome core</keyword>
<dbReference type="InterPro" id="IPR035796">
    <property type="entry name" value="Macro_H2A"/>
</dbReference>
<dbReference type="Gene3D" id="3.40.220.10">
    <property type="entry name" value="Leucine Aminopeptidase, subunit E, domain 1"/>
    <property type="match status" value="1"/>
</dbReference>
<evidence type="ECO:0000313" key="12">
    <source>
        <dbReference type="EnsemblMetazoa" id="XP_038061324.1"/>
    </source>
</evidence>
<organism evidence="12 13">
    <name type="scientific">Patiria miniata</name>
    <name type="common">Bat star</name>
    <name type="synonym">Asterina miniata</name>
    <dbReference type="NCBI Taxonomy" id="46514"/>
    <lineage>
        <taxon>Eukaryota</taxon>
        <taxon>Metazoa</taxon>
        <taxon>Echinodermata</taxon>
        <taxon>Eleutherozoa</taxon>
        <taxon>Asterozoa</taxon>
        <taxon>Asteroidea</taxon>
        <taxon>Valvatacea</taxon>
        <taxon>Valvatida</taxon>
        <taxon>Asterinidae</taxon>
        <taxon>Patiria</taxon>
    </lineage>
</organism>
<evidence type="ECO:0000256" key="6">
    <source>
        <dbReference type="ARBA" id="ARBA00022853"/>
    </source>
</evidence>
<dbReference type="InterPro" id="IPR009072">
    <property type="entry name" value="Histone-fold"/>
</dbReference>
<evidence type="ECO:0000259" key="11">
    <source>
        <dbReference type="PROSITE" id="PS51154"/>
    </source>
</evidence>
<dbReference type="Pfam" id="PF01661">
    <property type="entry name" value="Macro"/>
    <property type="match status" value="1"/>
</dbReference>
<dbReference type="GO" id="GO:0006325">
    <property type="term" value="P:chromatin organization"/>
    <property type="evidence" value="ECO:0007669"/>
    <property type="project" value="UniProtKB-KW"/>
</dbReference>
<dbReference type="InterPro" id="IPR002589">
    <property type="entry name" value="Macro_dom"/>
</dbReference>
<evidence type="ECO:0000256" key="3">
    <source>
        <dbReference type="ARBA" id="ARBA00022454"/>
    </source>
</evidence>
<keyword evidence="13" id="KW-1185">Reference proteome</keyword>
<dbReference type="GO" id="GO:0046982">
    <property type="term" value="F:protein heterodimerization activity"/>
    <property type="evidence" value="ECO:0007669"/>
    <property type="project" value="InterPro"/>
</dbReference>
<comment type="subcellular location">
    <subcellularLocation>
        <location evidence="2">Chromosome</location>
    </subcellularLocation>
    <subcellularLocation>
        <location evidence="1">Nucleus</location>
    </subcellularLocation>
</comment>
<dbReference type="Proteomes" id="UP000887568">
    <property type="component" value="Unplaced"/>
</dbReference>
<reference evidence="12" key="1">
    <citation type="submission" date="2022-11" db="UniProtKB">
        <authorList>
            <consortium name="EnsemblMetazoa"/>
        </authorList>
    </citation>
    <scope>IDENTIFICATION</scope>
</reference>
<dbReference type="PRINTS" id="PR00620">
    <property type="entry name" value="HISTONEH2A"/>
</dbReference>
<evidence type="ECO:0000256" key="5">
    <source>
        <dbReference type="ARBA" id="ARBA00022843"/>
    </source>
</evidence>